<dbReference type="Proteomes" id="UP000203627">
    <property type="component" value="Segment"/>
</dbReference>
<dbReference type="EMBL" id="KT932700">
    <property type="protein sequence ID" value="ALO80862.1"/>
    <property type="molecule type" value="Genomic_DNA"/>
</dbReference>
<proteinExistence type="predicted"/>
<dbReference type="OrthoDB" id="36909at10239"/>
<sequence>MDLKDMKTPEAIEWLLEQWATHNDGDENQNHALATEMTAGFIAPTDLQQARGHLLKDNYLDQKYPSFWDVPFGKYATVFGGNGGWRDVPLPDIFPDYGYLCELYVTGEHANRKTYFLVETNNGSIYYIHSSAKGGGGNNNSKEWKRIDQTTKIAEGTFAVGDVIPLKVSTRRFRQLKFGIASDYTNEVKLVESVDNPTFQWSNLVNNPADKTMTMGECRFTGDSTHTKLTFTACKSVTGGENGWLATGTDTGVKIKWIEGIF</sequence>
<name>A0A0S2MY34_9CAUD</name>
<dbReference type="GeneID" id="26519830"/>
<evidence type="ECO:0000313" key="2">
    <source>
        <dbReference type="Proteomes" id="UP000203627"/>
    </source>
</evidence>
<dbReference type="RefSeq" id="YP_009191339.1">
    <property type="nucleotide sequence ID" value="NC_028693.2"/>
</dbReference>
<organism evidence="1 2">
    <name type="scientific">Enterococcus phage vB_EfaP_IME195</name>
    <dbReference type="NCBI Taxonomy" id="1747288"/>
    <lineage>
        <taxon>Viruses</taxon>
        <taxon>Duplodnaviria</taxon>
        <taxon>Heunggongvirae</taxon>
        <taxon>Uroviricota</taxon>
        <taxon>Caudoviricetes</taxon>
        <taxon>Rountreeviridae</taxon>
        <taxon>Sarlesvirinae</taxon>
        <taxon>Copernicusvirus</taxon>
        <taxon>Copernicusvirus IME195</taxon>
    </lineage>
</organism>
<protein>
    <recommendedName>
        <fullName evidence="3">Distal tail protein</fullName>
    </recommendedName>
</protein>
<reference evidence="1" key="1">
    <citation type="submission" date="2015-10" db="EMBL/GenBank/DDBJ databases">
        <authorList>
            <person name="Tong Y."/>
            <person name="Zhang X."/>
            <person name="An X."/>
            <person name="Mi Z."/>
        </authorList>
    </citation>
    <scope>NUCLEOTIDE SEQUENCE [LARGE SCALE GENOMIC DNA]</scope>
</reference>
<dbReference type="KEGG" id="vg:26519830"/>
<evidence type="ECO:0008006" key="3">
    <source>
        <dbReference type="Google" id="ProtNLM"/>
    </source>
</evidence>
<keyword evidence="2" id="KW-1185">Reference proteome</keyword>
<accession>A0A0S2MY34</accession>
<evidence type="ECO:0000313" key="1">
    <source>
        <dbReference type="EMBL" id="ALO80862.1"/>
    </source>
</evidence>